<dbReference type="GO" id="GO:0009306">
    <property type="term" value="P:protein secretion"/>
    <property type="evidence" value="ECO:0007669"/>
    <property type="project" value="TreeGrafter"/>
</dbReference>
<keyword evidence="3 9" id="KW-0732">Signal</keyword>
<feature type="compositionally biased region" description="Polar residues" evidence="8">
    <location>
        <begin position="1312"/>
        <end position="1327"/>
    </location>
</feature>
<evidence type="ECO:0000256" key="5">
    <source>
        <dbReference type="ARBA" id="ARBA00023054"/>
    </source>
</evidence>
<evidence type="ECO:0000259" key="10">
    <source>
        <dbReference type="Pfam" id="PF07653"/>
    </source>
</evidence>
<comment type="subcellular location">
    <subcellularLocation>
        <location evidence="1">Endoplasmic reticulum membrane</location>
        <topology evidence="1">Single-pass membrane protein</topology>
    </subcellularLocation>
</comment>
<feature type="compositionally biased region" description="Basic and acidic residues" evidence="8">
    <location>
        <begin position="1105"/>
        <end position="1121"/>
    </location>
</feature>
<evidence type="ECO:0000313" key="12">
    <source>
        <dbReference type="Proteomes" id="UP000694569"/>
    </source>
</evidence>
<organism evidence="11 12">
    <name type="scientific">Leptobrachium leishanense</name>
    <name type="common">Leishan spiny toad</name>
    <dbReference type="NCBI Taxonomy" id="445787"/>
    <lineage>
        <taxon>Eukaryota</taxon>
        <taxon>Metazoa</taxon>
        <taxon>Chordata</taxon>
        <taxon>Craniata</taxon>
        <taxon>Vertebrata</taxon>
        <taxon>Euteleostomi</taxon>
        <taxon>Amphibia</taxon>
        <taxon>Batrachia</taxon>
        <taxon>Anura</taxon>
        <taxon>Pelobatoidea</taxon>
        <taxon>Megophryidae</taxon>
        <taxon>Leptobrachium</taxon>
    </lineage>
</organism>
<accession>A0A8C5QY31</accession>
<feature type="compositionally biased region" description="Polar residues" evidence="8">
    <location>
        <begin position="363"/>
        <end position="381"/>
    </location>
</feature>
<feature type="region of interest" description="Disordered" evidence="8">
    <location>
        <begin position="1096"/>
        <end position="1146"/>
    </location>
</feature>
<proteinExistence type="predicted"/>
<dbReference type="GO" id="GO:0005789">
    <property type="term" value="C:endoplasmic reticulum membrane"/>
    <property type="evidence" value="ECO:0007669"/>
    <property type="project" value="UniProtKB-SubCell"/>
</dbReference>
<feature type="chain" id="PRO_5034211047" description="SH3 domain-containing protein" evidence="9">
    <location>
        <begin position="29"/>
        <end position="1327"/>
    </location>
</feature>
<dbReference type="OrthoDB" id="3548878at2759"/>
<keyword evidence="4" id="KW-0256">Endoplasmic reticulum</keyword>
<feature type="domain" description="SH3" evidence="10">
    <location>
        <begin position="50"/>
        <end position="102"/>
    </location>
</feature>
<dbReference type="Pfam" id="PF07653">
    <property type="entry name" value="SH3_2"/>
    <property type="match status" value="1"/>
</dbReference>
<evidence type="ECO:0000256" key="9">
    <source>
        <dbReference type="SAM" id="SignalP"/>
    </source>
</evidence>
<protein>
    <recommendedName>
        <fullName evidence="10">SH3 domain-containing protein</fullName>
    </recommendedName>
</protein>
<evidence type="ECO:0000256" key="3">
    <source>
        <dbReference type="ARBA" id="ARBA00022729"/>
    </source>
</evidence>
<reference evidence="11" key="1">
    <citation type="submission" date="2025-08" db="UniProtKB">
        <authorList>
            <consortium name="Ensembl"/>
        </authorList>
    </citation>
    <scope>IDENTIFICATION</scope>
</reference>
<evidence type="ECO:0000256" key="6">
    <source>
        <dbReference type="ARBA" id="ARBA00023180"/>
    </source>
</evidence>
<dbReference type="InterPro" id="IPR051500">
    <property type="entry name" value="cTAGE_MIA/OTOR"/>
</dbReference>
<dbReference type="InterPro" id="IPR036028">
    <property type="entry name" value="SH3-like_dom_sf"/>
</dbReference>
<dbReference type="SUPFAM" id="SSF50044">
    <property type="entry name" value="SH3-domain"/>
    <property type="match status" value="1"/>
</dbReference>
<reference evidence="11" key="2">
    <citation type="submission" date="2025-09" db="UniProtKB">
        <authorList>
            <consortium name="Ensembl"/>
        </authorList>
    </citation>
    <scope>IDENTIFICATION</scope>
</reference>
<feature type="signal peptide" evidence="9">
    <location>
        <begin position="1"/>
        <end position="28"/>
    </location>
</feature>
<dbReference type="Ensembl" id="ENSLLET00000046163.1">
    <property type="protein sequence ID" value="ENSLLEP00000044382.1"/>
    <property type="gene ID" value="ENSLLEG00000028175.1"/>
</dbReference>
<dbReference type="PANTHER" id="PTHR23158:SF38">
    <property type="entry name" value="MELANOMA INHIBITORY ACTIVITY PROTEIN 2"/>
    <property type="match status" value="1"/>
</dbReference>
<evidence type="ECO:0000256" key="7">
    <source>
        <dbReference type="SAM" id="Coils"/>
    </source>
</evidence>
<dbReference type="GO" id="GO:0006888">
    <property type="term" value="P:endoplasmic reticulum to Golgi vesicle-mediated transport"/>
    <property type="evidence" value="ECO:0007669"/>
    <property type="project" value="TreeGrafter"/>
</dbReference>
<dbReference type="PANTHER" id="PTHR23158">
    <property type="entry name" value="MELANOMA INHIBITORY ACTIVITY-RELATED"/>
    <property type="match status" value="1"/>
</dbReference>
<keyword evidence="12" id="KW-1185">Reference proteome</keyword>
<feature type="coiled-coil region" evidence="7">
    <location>
        <begin position="880"/>
        <end position="1027"/>
    </location>
</feature>
<sequence length="1327" mass="151265">MNYFVLRIMARCAIIITLVALSIAKLEGQKILSEKKKCGDPRCERVMIRAQANQDYNGPDCRYLTFKSGDEVNVFYKLSGKREDLWQGSTGKAYGFFFKDTVNVEEVYLTDEFEVPAQEIDFVCLDGGDYVFENEDSVLHKNRLSEDLDKSLDSKLTGDSARKHPDNGVIKNREADFDPQVSDQDLPKKAFPEKQSWVAPDIARWFGFGKNQERVEKDFEVQPVEADTLHTKEPYHTMVSDLKELGQGQTEETGWFGRRIRKFLPFVEKEATILSKQDDSLLEFSNSNGIINTKNQESNERKTETIEKTEEIKASNSHSAPSKWYNFGFNKVLGLEKRDEPKKPEDEHEIDESMKNESMEMINPSQTEPNGYIHSSQSQATDDLDVSKENYVSTQRSHSEVVTEKLEETPFVGSELPHGLTNLISEVAKGELLPDYSDIQTCSIASEICNDFPGKHPVDKTKDFQDNSRYEKMSQFHQKSPENYKSDLLTQKVENPHFQEQTFDESSAFGFMSVTDVITSWDKIYSSLLDIHLTYVKPSVSVTANVIYKVFSSLPDNLQPGTDFYDCSWDVVLVTALLGLLSTFVFTCRAVKSVKSRFYSRREHKLGEKIVEALNEKSEVLEKLSLFQKQYEEVEESLRDSEQQKILTEIADHKVLMGQLQNSNSALEENLSKLEQELEAEKSVGSELQESLDALNEKIQGLEEKFKKEKSEKEATRTTLKVFEINQARLETSFQDVLQESSHLQESIKQLSKEAEGWEERFSELSENSCMLSSSVEVIQEDLNHKQTQIKSLIDSLLRMKDWSSEVDDANETEDNSIPNITLEFENGEHLGDPQKRTIKKLIYVAMLNASLRGVEAEKLQLYDNLSDEMKAKEQLHDCINGLQNAKQSLSTENQHLESEVETLKQKISVMSEMYQENETKLHRKLTLQENERIQKEEKLSKMDEKINMTAGELLNVKTRVKELEEEVEKTISSYQNQVISYEKKSHDNWLTAREAERQLSDIKKETAHLRQKLTDAEYKMEILEKDPFAVDAIHLIGRAHADVYLNHQENSPYGPSYHSRLQENRPFLSPPTLLEGPLRISPMLPGADRGARSPGYYPAFLNARDPRDVNADRKADHQRTLSDAGSLSPPWDGEQKISLPPPESVFYNRRPERFYLYPSPSGRFSGPAELTRNQGKPFMDVPNGSASPEYKPNRNGTEDNDNSPGSPRPPKEGESMEAPPIGYTGLPPPPFMRMPMLPIDSRGPYFRRSFPMPPVEMFGPPTYPGMPPIHHSMRSPMPAQHYPPFPVHGDQSFPAPHLRPVPRNDLPPLSAPTSESMPDPSSENKT</sequence>
<feature type="coiled-coil region" evidence="7">
    <location>
        <begin position="617"/>
        <end position="768"/>
    </location>
</feature>
<feature type="region of interest" description="Disordered" evidence="8">
    <location>
        <begin position="1270"/>
        <end position="1327"/>
    </location>
</feature>
<keyword evidence="2" id="KW-0728">SH3 domain</keyword>
<evidence type="ECO:0000256" key="2">
    <source>
        <dbReference type="ARBA" id="ARBA00022443"/>
    </source>
</evidence>
<dbReference type="GO" id="GO:0035459">
    <property type="term" value="P:vesicle cargo loading"/>
    <property type="evidence" value="ECO:0007669"/>
    <property type="project" value="TreeGrafter"/>
</dbReference>
<evidence type="ECO:0000313" key="11">
    <source>
        <dbReference type="Ensembl" id="ENSLLEP00000044382.1"/>
    </source>
</evidence>
<dbReference type="GO" id="GO:0070971">
    <property type="term" value="C:endoplasmic reticulum exit site"/>
    <property type="evidence" value="ECO:0007669"/>
    <property type="project" value="TreeGrafter"/>
</dbReference>
<evidence type="ECO:0000256" key="1">
    <source>
        <dbReference type="ARBA" id="ARBA00004389"/>
    </source>
</evidence>
<evidence type="ECO:0000256" key="8">
    <source>
        <dbReference type="SAM" id="MobiDB-lite"/>
    </source>
</evidence>
<dbReference type="InterPro" id="IPR001452">
    <property type="entry name" value="SH3_domain"/>
</dbReference>
<keyword evidence="5 7" id="KW-0175">Coiled coil</keyword>
<keyword evidence="6" id="KW-0325">Glycoprotein</keyword>
<feature type="region of interest" description="Disordered" evidence="8">
    <location>
        <begin position="1158"/>
        <end position="1228"/>
    </location>
</feature>
<evidence type="ECO:0000256" key="4">
    <source>
        <dbReference type="ARBA" id="ARBA00022824"/>
    </source>
</evidence>
<feature type="region of interest" description="Disordered" evidence="8">
    <location>
        <begin position="362"/>
        <end position="381"/>
    </location>
</feature>
<dbReference type="Gene3D" id="2.30.30.40">
    <property type="entry name" value="SH3 Domains"/>
    <property type="match status" value="1"/>
</dbReference>
<dbReference type="GeneTree" id="ENSGT00950000182767"/>
<name>A0A8C5QY31_9ANUR</name>
<dbReference type="Proteomes" id="UP000694569">
    <property type="component" value="Unplaced"/>
</dbReference>